<evidence type="ECO:0000313" key="1">
    <source>
        <dbReference type="EMBL" id="GAG87485.1"/>
    </source>
</evidence>
<sequence length="32" mass="3384">SNLSKPLIGLSPSWEMVLGLKISLTTNSVAIN</sequence>
<comment type="caution">
    <text evidence="1">The sequence shown here is derived from an EMBL/GenBank/DDBJ whole genome shotgun (WGS) entry which is preliminary data.</text>
</comment>
<gene>
    <name evidence="1" type="ORF">S01H4_24680</name>
</gene>
<reference evidence="1" key="1">
    <citation type="journal article" date="2014" name="Front. Microbiol.">
        <title>High frequency of phylogenetically diverse reductive dehalogenase-homologous genes in deep subseafloor sedimentary metagenomes.</title>
        <authorList>
            <person name="Kawai M."/>
            <person name="Futagami T."/>
            <person name="Toyoda A."/>
            <person name="Takaki Y."/>
            <person name="Nishi S."/>
            <person name="Hori S."/>
            <person name="Arai W."/>
            <person name="Tsubouchi T."/>
            <person name="Morono Y."/>
            <person name="Uchiyama I."/>
            <person name="Ito T."/>
            <person name="Fujiyama A."/>
            <person name="Inagaki F."/>
            <person name="Takami H."/>
        </authorList>
    </citation>
    <scope>NUCLEOTIDE SEQUENCE</scope>
    <source>
        <strain evidence="1">Expedition CK06-06</strain>
    </source>
</reference>
<dbReference type="EMBL" id="BART01011630">
    <property type="protein sequence ID" value="GAG87485.1"/>
    <property type="molecule type" value="Genomic_DNA"/>
</dbReference>
<accession>X1AXL6</accession>
<protein>
    <submittedName>
        <fullName evidence="1">Uncharacterized protein</fullName>
    </submittedName>
</protein>
<dbReference type="AlphaFoldDB" id="X1AXL6"/>
<proteinExistence type="predicted"/>
<organism evidence="1">
    <name type="scientific">marine sediment metagenome</name>
    <dbReference type="NCBI Taxonomy" id="412755"/>
    <lineage>
        <taxon>unclassified sequences</taxon>
        <taxon>metagenomes</taxon>
        <taxon>ecological metagenomes</taxon>
    </lineage>
</organism>
<name>X1AXL6_9ZZZZ</name>
<feature type="non-terminal residue" evidence="1">
    <location>
        <position position="1"/>
    </location>
</feature>